<comment type="caution">
    <text evidence="2">The sequence shown here is derived from an EMBL/GenBank/DDBJ whole genome shotgun (WGS) entry which is preliminary data.</text>
</comment>
<dbReference type="Proteomes" id="UP000698800">
    <property type="component" value="Unassembled WGS sequence"/>
</dbReference>
<feature type="compositionally biased region" description="Basic and acidic residues" evidence="1">
    <location>
        <begin position="456"/>
        <end position="469"/>
    </location>
</feature>
<dbReference type="GO" id="GO:0003700">
    <property type="term" value="F:DNA-binding transcription factor activity"/>
    <property type="evidence" value="ECO:0007669"/>
    <property type="project" value="InterPro"/>
</dbReference>
<dbReference type="EMBL" id="JAGHQL010000010">
    <property type="protein sequence ID" value="KAH0545043.1"/>
    <property type="molecule type" value="Genomic_DNA"/>
</dbReference>
<dbReference type="PANTHER" id="PTHR23225:SF2">
    <property type="entry name" value="AT09679P-RELATED"/>
    <property type="match status" value="1"/>
</dbReference>
<evidence type="ECO:0000313" key="2">
    <source>
        <dbReference type="EMBL" id="KAH0545043.1"/>
    </source>
</evidence>
<feature type="compositionally biased region" description="Acidic residues" evidence="1">
    <location>
        <begin position="174"/>
        <end position="183"/>
    </location>
</feature>
<evidence type="ECO:0000313" key="3">
    <source>
        <dbReference type="Proteomes" id="UP000698800"/>
    </source>
</evidence>
<accession>A0A9P8ICL5</accession>
<reference evidence="2" key="1">
    <citation type="submission" date="2021-03" db="EMBL/GenBank/DDBJ databases">
        <title>Comparative genomics and phylogenomic investigation of the class Geoglossomycetes provide insights into ecological specialization and systematics.</title>
        <authorList>
            <person name="Melie T."/>
            <person name="Pirro S."/>
            <person name="Miller A.N."/>
            <person name="Quandt A."/>
        </authorList>
    </citation>
    <scope>NUCLEOTIDE SEQUENCE</scope>
    <source>
        <strain evidence="2">GBOQ0MN5Z8</strain>
    </source>
</reference>
<feature type="region of interest" description="Disordered" evidence="1">
    <location>
        <begin position="1"/>
        <end position="54"/>
    </location>
</feature>
<organism evidence="2 3">
    <name type="scientific">Glutinoglossum americanum</name>
    <dbReference type="NCBI Taxonomy" id="1670608"/>
    <lineage>
        <taxon>Eukaryota</taxon>
        <taxon>Fungi</taxon>
        <taxon>Dikarya</taxon>
        <taxon>Ascomycota</taxon>
        <taxon>Pezizomycotina</taxon>
        <taxon>Geoglossomycetes</taxon>
        <taxon>Geoglossales</taxon>
        <taxon>Geoglossaceae</taxon>
        <taxon>Glutinoglossum</taxon>
    </lineage>
</organism>
<feature type="compositionally biased region" description="Basic and acidic residues" evidence="1">
    <location>
        <begin position="189"/>
        <end position="212"/>
    </location>
</feature>
<gene>
    <name evidence="2" type="ORF">FGG08_000814</name>
</gene>
<dbReference type="PANTHER" id="PTHR23225">
    <property type="entry name" value="ZINC FINGER PROTEIN"/>
    <property type="match status" value="1"/>
</dbReference>
<evidence type="ECO:0000256" key="1">
    <source>
        <dbReference type="SAM" id="MobiDB-lite"/>
    </source>
</evidence>
<sequence length="498" mass="57402">MGSNNIRVYPDPTIDAQSPYPIPMMGSAQSPSLCSDDITEPCPSSTDSDWSPGGSVAELQFEAQQNSLEYPARYSPSREYPRRQDNILLHSDWTRSSNISGAHLQGIVCPKEVQIQTYADEEEGDMAYDESNFKAERSFNQEQSDTIVLAPMESQCSRYADDGCDISASANSPADEEDDDDDACSSYSGRREMRARREIKTDSRPKRTRPIRKDSKILKPGRVTKHKKEEWRCQQHAKQTFKNQSDYRKHMHTQHTRPFLCTFYFAECGQHFGSKNEWKRHVHSQHLQLGYWQCDYAACADRSGSNFFNRKDLFTQHLRRMHLPKAPAQSEWQSSSRESTIRAANQNHAAEQQFPEIWKRCYRVRREAPTNSTCGYCGKKFQGIGSWDDRMEHVGHHYENSQSPVKPSDWKEDKELIGWMLKEGLIRRKDEDTTMTDGSEPPRYTVFGLGNKPSRRRSDDEFLEADKRRFSPRAYPQRPAVVEVDATSDMDAEAEEED</sequence>
<proteinExistence type="predicted"/>
<dbReference type="Gene3D" id="3.30.160.60">
    <property type="entry name" value="Classic Zinc Finger"/>
    <property type="match status" value="1"/>
</dbReference>
<feature type="region of interest" description="Disordered" evidence="1">
    <location>
        <begin position="430"/>
        <end position="498"/>
    </location>
</feature>
<feature type="region of interest" description="Disordered" evidence="1">
    <location>
        <begin position="167"/>
        <end position="212"/>
    </location>
</feature>
<protein>
    <recommendedName>
        <fullName evidence="4">C2H2-type domain-containing protein</fullName>
    </recommendedName>
</protein>
<dbReference type="AlphaFoldDB" id="A0A9P8ICL5"/>
<evidence type="ECO:0008006" key="4">
    <source>
        <dbReference type="Google" id="ProtNLM"/>
    </source>
</evidence>
<name>A0A9P8ICL5_9PEZI</name>
<keyword evidence="3" id="KW-1185">Reference proteome</keyword>
<dbReference type="InterPro" id="IPR039970">
    <property type="entry name" value="TF_Grauzone"/>
</dbReference>
<feature type="compositionally biased region" description="Acidic residues" evidence="1">
    <location>
        <begin position="486"/>
        <end position="498"/>
    </location>
</feature>
<dbReference type="OrthoDB" id="5388486at2759"/>